<feature type="domain" description="DUF5655" evidence="1">
    <location>
        <begin position="191"/>
        <end position="303"/>
    </location>
</feature>
<comment type="caution">
    <text evidence="2">The sequence shown here is derived from an EMBL/GenBank/DDBJ whole genome shotgun (WGS) entry which is preliminary data.</text>
</comment>
<proteinExistence type="predicted"/>
<organism evidence="2 3">
    <name type="scientific">Candidatus Roizmanbacteria bacterium CG11_big_fil_rev_8_21_14_0_20_35_14</name>
    <dbReference type="NCBI Taxonomy" id="1974855"/>
    <lineage>
        <taxon>Bacteria</taxon>
        <taxon>Candidatus Roizmaniibacteriota</taxon>
    </lineage>
</organism>
<gene>
    <name evidence="2" type="ORF">COV86_03480</name>
</gene>
<dbReference type="Pfam" id="PF18899">
    <property type="entry name" value="DUF5655"/>
    <property type="match status" value="1"/>
</dbReference>
<dbReference type="InterPro" id="IPR011856">
    <property type="entry name" value="tRNA_endonuc-like_dom_sf"/>
</dbReference>
<reference evidence="2 3" key="1">
    <citation type="submission" date="2017-09" db="EMBL/GenBank/DDBJ databases">
        <title>Depth-based differentiation of microbial function through sediment-hosted aquifers and enrichment of novel symbionts in the deep terrestrial subsurface.</title>
        <authorList>
            <person name="Probst A.J."/>
            <person name="Ladd B."/>
            <person name="Jarett J.K."/>
            <person name="Geller-Mcgrath D.E."/>
            <person name="Sieber C.M."/>
            <person name="Emerson J.B."/>
            <person name="Anantharaman K."/>
            <person name="Thomas B.C."/>
            <person name="Malmstrom R."/>
            <person name="Stieglmeier M."/>
            <person name="Klingl A."/>
            <person name="Woyke T."/>
            <person name="Ryan C.M."/>
            <person name="Banfield J.F."/>
        </authorList>
    </citation>
    <scope>NUCLEOTIDE SEQUENCE [LARGE SCALE GENOMIC DNA]</scope>
    <source>
        <strain evidence="2">CG11_big_fil_rev_8_21_14_0_20_35_14</strain>
    </source>
</reference>
<dbReference type="GO" id="GO:0003676">
    <property type="term" value="F:nucleic acid binding"/>
    <property type="evidence" value="ECO:0007669"/>
    <property type="project" value="InterPro"/>
</dbReference>
<dbReference type="InterPro" id="IPR043714">
    <property type="entry name" value="DUF5655"/>
</dbReference>
<evidence type="ECO:0000313" key="3">
    <source>
        <dbReference type="Proteomes" id="UP000229570"/>
    </source>
</evidence>
<name>A0A2H0KM99_9BACT</name>
<evidence type="ECO:0000259" key="1">
    <source>
        <dbReference type="Pfam" id="PF18899"/>
    </source>
</evidence>
<dbReference type="Proteomes" id="UP000229570">
    <property type="component" value="Unassembled WGS sequence"/>
</dbReference>
<evidence type="ECO:0000313" key="2">
    <source>
        <dbReference type="EMBL" id="PIQ72346.1"/>
    </source>
</evidence>
<dbReference type="EMBL" id="PCVL01000049">
    <property type="protein sequence ID" value="PIQ72346.1"/>
    <property type="molecule type" value="Genomic_DNA"/>
</dbReference>
<sequence>MPIYKQTDNRLVPIKEKKVGLEKTLQNLVETNLSDIFGLSFVATEFPLNNLRIDTLAFDEEAKAFVVIEYKRDKNFTVIDQGYAYLALLLNNKADFVLEYNEKTKKNLRKDDIDWSQSKVMFVAQSFTKYQQEAIGFQDLPIELWEVKKYDEDLVSFNQVRASEKSESIKTVTKNKDIERVSREIKQYSVEDHIKPSWSKAKELFDEFSQRVLELDPRFEIHPVKYYIGFNIENKNVIAVKVRTTKLLLELLRVQPKDLKDPEKRARYRKNSFEYYNKHITQFDINSDDDIDYAMSLVKQVYKSFTE</sequence>
<dbReference type="AlphaFoldDB" id="A0A2H0KM99"/>
<accession>A0A2H0KM99</accession>
<protein>
    <recommendedName>
        <fullName evidence="1">DUF5655 domain-containing protein</fullName>
    </recommendedName>
</protein>
<dbReference type="Gene3D" id="3.40.1350.10">
    <property type="match status" value="1"/>
</dbReference>